<feature type="compositionally biased region" description="Polar residues" evidence="5">
    <location>
        <begin position="301"/>
        <end position="312"/>
    </location>
</feature>
<accession>A0A979FWT9</accession>
<feature type="compositionally biased region" description="Pro residues" evidence="5">
    <location>
        <begin position="635"/>
        <end position="652"/>
    </location>
</feature>
<feature type="region of interest" description="Disordered" evidence="5">
    <location>
        <begin position="841"/>
        <end position="918"/>
    </location>
</feature>
<dbReference type="InterPro" id="IPR036431">
    <property type="entry name" value="ARID_dom_sf"/>
</dbReference>
<evidence type="ECO:0000256" key="3">
    <source>
        <dbReference type="ARBA" id="ARBA00023163"/>
    </source>
</evidence>
<feature type="domain" description="ARID" evidence="6">
    <location>
        <begin position="13"/>
        <end position="105"/>
    </location>
</feature>
<dbReference type="PANTHER" id="PTHR22970:SF14">
    <property type="entry name" value="AT-RICH INTERACTIVE DOMAIN-CONTAINING PROTEIN 2"/>
    <property type="match status" value="1"/>
</dbReference>
<dbReference type="Gene3D" id="1.10.150.60">
    <property type="entry name" value="ARID DNA-binding domain"/>
    <property type="match status" value="1"/>
</dbReference>
<feature type="region of interest" description="Disordered" evidence="5">
    <location>
        <begin position="108"/>
        <end position="130"/>
    </location>
</feature>
<evidence type="ECO:0000256" key="4">
    <source>
        <dbReference type="ARBA" id="ARBA00023242"/>
    </source>
</evidence>
<gene>
    <name evidence="8" type="primary">LOC108678457</name>
</gene>
<dbReference type="GO" id="GO:0006325">
    <property type="term" value="P:chromatin organization"/>
    <property type="evidence" value="ECO:0007669"/>
    <property type="project" value="UniProtKB-KW"/>
</dbReference>
<feature type="compositionally biased region" description="Low complexity" evidence="5">
    <location>
        <begin position="884"/>
        <end position="897"/>
    </location>
</feature>
<feature type="compositionally biased region" description="Low complexity" evidence="5">
    <location>
        <begin position="857"/>
        <end position="874"/>
    </location>
</feature>
<feature type="compositionally biased region" description="Polar residues" evidence="5">
    <location>
        <begin position="806"/>
        <end position="818"/>
    </location>
</feature>
<feature type="region of interest" description="Disordered" evidence="5">
    <location>
        <begin position="270"/>
        <end position="325"/>
    </location>
</feature>
<dbReference type="GeneID" id="108678457"/>
<dbReference type="PANTHER" id="PTHR22970">
    <property type="entry name" value="AT-RICH INTERACTIVE DOMAIN-CONTAINING PROTEIN 2"/>
    <property type="match status" value="1"/>
</dbReference>
<dbReference type="InterPro" id="IPR001606">
    <property type="entry name" value="ARID_dom"/>
</dbReference>
<feature type="region of interest" description="Disordered" evidence="5">
    <location>
        <begin position="1627"/>
        <end position="1663"/>
    </location>
</feature>
<dbReference type="SMART" id="SM01014">
    <property type="entry name" value="ARID"/>
    <property type="match status" value="1"/>
</dbReference>
<dbReference type="PROSITE" id="PS51011">
    <property type="entry name" value="ARID"/>
    <property type="match status" value="1"/>
</dbReference>
<feature type="compositionally biased region" description="Pro residues" evidence="5">
    <location>
        <begin position="616"/>
        <end position="627"/>
    </location>
</feature>
<keyword evidence="4" id="KW-0539">Nucleus</keyword>
<sequence length="1892" mass="200358">MSKDNSSETEAYDKEYDAFLKKLNEFHQQRGTPFKRLPRINGKGVDLYLLYVVVTARGGWQKVNARNEWEEILEDFRLPPACVNSSVALKQIYMRYLDTYERVTFLGSDADDKNNDNDEDDASHPGARSRRSVRALNLVPLTYNNAIHNVAESMRASANMCTTLLKPSQYDRLFLSLCSPMPNEHDFSFNLCTLLSNEGRQVMRLAQCPRLLEIMLGHVGVFRDVSTRKYFVSNIVEQKNKNLVQFWLDSVEDCRVLELLLPPGSSYDEEDFYRSSSPQDRQSCPSNSGVGNRSELPALGPNNTNNSDSSRLQVDDSQKYGPVNNSSSILVTSAANDSARNVNSVSNSCRELVIANSSVKCYEDSSEASDVSKRSNEPLLEDICRKLRRELCMEGALRTPEDIDLFHCGRDSGLQDSEGTRIAQLIHILRNLSFEEDNVTTLAQSKTCLRFLVLCMCSRFGGLSIQALDTLGNIGSEVVLADPKTDSTTRLLLWHVCQGVFSEDRARVLRSLEVLNKLAVCDANEEVMGENIEQEVYEQICRYLTIHDIMLLIYTLESLYSLSSLGSASCNAIVRAQGSIHTLVALLTVEAQSYGPEACIGMKVVETVTGVVSDPDAPPAPAPPPPVAITSSSTPAPPPPAPSIAPPHPQPPLLSSVVSTPTLAAANAAALQNGGHGSGGANAINKTPAKNVLDMKKSVMSSAIPADVEEFVCDWIRRSYEAHPGTLLEQAVVFRHFSSAMHALGKKQGFNPVMLSSCFRKVYGFKVGPTRHNPKDASDKWYYHDLRRRDVPLPIRPADRLGKNKLFSSSAPLTNTPVLSRPDPPASVGSSILKAQLSAPLRPISPAPPRTVQPQQPALGASPSSSGSGAASPISSPPPPYSPSPRLSPRSTHSPSPYTHPSPCATPPPPPPPMPRQENSALIKSLLANKVSRNMQKQQQQQQQLVCVEGDTNGTLCNDSSSVDTSINGVTINGEPAKMEEELVGAGREEHEVTSFEGILQNGLRDTGMSGSTNNTTVISVATDTEALLNNISVTNNNNSNDGIADGSGSVKKNVLADLLEKTVGGDILNGVVDKEIRLCNGPLSAGVNNVNNSGGLKRPGADDFDDCGGGTKRLAIDRGDGKITLYVSQNGDGSCDAIGGVDGSGAAPQQVVFSGQSVANIIAVSTPIATQRQMNSTQGQLVSSQGQLLSSQGQLVTSQGQLVSSQGQLVTTQGQLITSQGQMIASGPQLITSTGQLISSTGQLITSGAQLVTSTGQLIPAAGQLMTTQNGQKVVVQGGFPQVIGGQVVLSQGGHLVVGGNTSGGGGETVLLGGQVLQQNASGSGTQVIGNTGQMLAQGPQQVLTSNTGHIIAQGQGALLAPAAGTGHVITQGQIIAQPQILQSQGQIISQGSNQILGASAGQIITTPSGQIVGQVTQAGQILGQINQAGQIVGQVNQAGQIVGQVNQAGQIVGQVNQAGQIVGQVNQAGQIVGQVNQAGQIVGQVNSAGQIVTQGSAVVSQGGTLLVQQSGTSGKTLIILPPGQKVLQQPGQQQIVMQPQTVGGAPILQVQQTPVSGGQVLHQQQTVAGGQVLQVVTNSNAVSGGVVRTIAPSSVGVIPASNSSLLNSNGGNQGLPAPVATAQSSGIKHPVSTSGSMTFVSNRGPVNSSSNNASSSQPPGPMVPAPQILASGIVRRPVMLPAPSPGGVAANVPMGIHSNPPKPGGLQYLCEWRGCNSIFSTPQQVYHHVCKIHCPPHLVEIQCQWAGCEPMVRKRFSTMTHLHDRHCNEQLLNVLAVRRQQIATSGKTDLPIPHTPPPHPGYAPNAAFHAIKRHALEVISQRDAVEKEGPVTKSIRLTSALVLRNLVIYSNSGRKLLRGYESELSNVAISTQESSRTVAQILHDLHISDQ</sequence>
<dbReference type="SUPFAM" id="SSF46774">
    <property type="entry name" value="ARID-like"/>
    <property type="match status" value="1"/>
</dbReference>
<dbReference type="InterPro" id="IPR052406">
    <property type="entry name" value="Chromatin_Remodeling_Comp"/>
</dbReference>
<dbReference type="Pfam" id="PF01388">
    <property type="entry name" value="ARID"/>
    <property type="match status" value="1"/>
</dbReference>
<evidence type="ECO:0000256" key="2">
    <source>
        <dbReference type="ARBA" id="ARBA00023015"/>
    </source>
</evidence>
<evidence type="ECO:0000313" key="8">
    <source>
        <dbReference type="RefSeq" id="XP_047741740.1"/>
    </source>
</evidence>
<keyword evidence="1" id="KW-0156">Chromatin regulator</keyword>
<dbReference type="GO" id="GO:0003677">
    <property type="term" value="F:DNA binding"/>
    <property type="evidence" value="ECO:0007669"/>
    <property type="project" value="InterPro"/>
</dbReference>
<protein>
    <submittedName>
        <fullName evidence="8">AT-rich interactive domain-containing protein 2 isoform X2</fullName>
    </submittedName>
</protein>
<dbReference type="PROSITE" id="PS00028">
    <property type="entry name" value="ZINC_FINGER_C2H2_1"/>
    <property type="match status" value="1"/>
</dbReference>
<keyword evidence="7" id="KW-1185">Reference proteome</keyword>
<evidence type="ECO:0000256" key="1">
    <source>
        <dbReference type="ARBA" id="ARBA00022853"/>
    </source>
</evidence>
<evidence type="ECO:0000256" key="5">
    <source>
        <dbReference type="SAM" id="MobiDB-lite"/>
    </source>
</evidence>
<dbReference type="InterPro" id="IPR013087">
    <property type="entry name" value="Znf_C2H2_type"/>
</dbReference>
<feature type="compositionally biased region" description="Low complexity" evidence="5">
    <location>
        <begin position="1649"/>
        <end position="1658"/>
    </location>
</feature>
<keyword evidence="3" id="KW-0804">Transcription</keyword>
<feature type="region of interest" description="Disordered" evidence="5">
    <location>
        <begin position="805"/>
        <end position="829"/>
    </location>
</feature>
<reference evidence="8" key="1">
    <citation type="submission" date="2025-08" db="UniProtKB">
        <authorList>
            <consortium name="RefSeq"/>
        </authorList>
    </citation>
    <scope>IDENTIFICATION</scope>
    <source>
        <tissue evidence="8">Whole organism</tissue>
    </source>
</reference>
<dbReference type="InterPro" id="IPR016024">
    <property type="entry name" value="ARM-type_fold"/>
</dbReference>
<name>A0A979FWT9_HYAAZ</name>
<evidence type="ECO:0000313" key="7">
    <source>
        <dbReference type="Proteomes" id="UP000694843"/>
    </source>
</evidence>
<dbReference type="Proteomes" id="UP000694843">
    <property type="component" value="Unplaced"/>
</dbReference>
<feature type="region of interest" description="Disordered" evidence="5">
    <location>
        <begin position="615"/>
        <end position="656"/>
    </location>
</feature>
<dbReference type="SMART" id="SM00501">
    <property type="entry name" value="BRIGHT"/>
    <property type="match status" value="1"/>
</dbReference>
<keyword evidence="2" id="KW-0805">Transcription regulation</keyword>
<dbReference type="SUPFAM" id="SSF48371">
    <property type="entry name" value="ARM repeat"/>
    <property type="match status" value="1"/>
</dbReference>
<feature type="compositionally biased region" description="Pro residues" evidence="5">
    <location>
        <begin position="898"/>
        <end position="915"/>
    </location>
</feature>
<dbReference type="RefSeq" id="XP_047741740.1">
    <property type="nucleotide sequence ID" value="XM_047885784.1"/>
</dbReference>
<feature type="compositionally biased region" description="Polar residues" evidence="5">
    <location>
        <begin position="274"/>
        <end position="291"/>
    </location>
</feature>
<dbReference type="CDD" id="cd16866">
    <property type="entry name" value="ARID_ARID2"/>
    <property type="match status" value="1"/>
</dbReference>
<proteinExistence type="predicted"/>
<feature type="compositionally biased region" description="Polar residues" evidence="5">
    <location>
        <begin position="1627"/>
        <end position="1648"/>
    </location>
</feature>
<evidence type="ECO:0000259" key="6">
    <source>
        <dbReference type="PROSITE" id="PS51011"/>
    </source>
</evidence>
<organism evidence="7 8">
    <name type="scientific">Hyalella azteca</name>
    <name type="common">Amphipod</name>
    <dbReference type="NCBI Taxonomy" id="294128"/>
    <lineage>
        <taxon>Eukaryota</taxon>
        <taxon>Metazoa</taxon>
        <taxon>Ecdysozoa</taxon>
        <taxon>Arthropoda</taxon>
        <taxon>Crustacea</taxon>
        <taxon>Multicrustacea</taxon>
        <taxon>Malacostraca</taxon>
        <taxon>Eumalacostraca</taxon>
        <taxon>Peracarida</taxon>
        <taxon>Amphipoda</taxon>
        <taxon>Senticaudata</taxon>
        <taxon>Talitrida</taxon>
        <taxon>Talitroidea</taxon>
        <taxon>Hyalellidae</taxon>
        <taxon>Hyalella</taxon>
    </lineage>
</organism>